<evidence type="ECO:0000313" key="7">
    <source>
        <dbReference type="EMBL" id="KAK8247528.1"/>
    </source>
</evidence>
<dbReference type="InterPro" id="IPR024079">
    <property type="entry name" value="MetalloPept_cat_dom_sf"/>
</dbReference>
<evidence type="ECO:0000256" key="2">
    <source>
        <dbReference type="SAM" id="MobiDB-lite"/>
    </source>
</evidence>
<dbReference type="Pfam" id="PF00200">
    <property type="entry name" value="Disintegrin"/>
    <property type="match status" value="1"/>
</dbReference>
<feature type="signal peptide" evidence="4">
    <location>
        <begin position="1"/>
        <end position="24"/>
    </location>
</feature>
<feature type="compositionally biased region" description="Low complexity" evidence="2">
    <location>
        <begin position="817"/>
        <end position="834"/>
    </location>
</feature>
<reference evidence="7 8" key="1">
    <citation type="submission" date="2024-04" db="EMBL/GenBank/DDBJ databases">
        <title>Phyllosticta paracitricarpa is synonymous to the EU quarantine fungus P. citricarpa based on phylogenomic analyses.</title>
        <authorList>
            <consortium name="Lawrence Berkeley National Laboratory"/>
            <person name="Van Ingen-Buijs V.A."/>
            <person name="Van Westerhoven A.C."/>
            <person name="Haridas S."/>
            <person name="Skiadas P."/>
            <person name="Martin F."/>
            <person name="Groenewald J.Z."/>
            <person name="Crous P.W."/>
            <person name="Seidl M.F."/>
        </authorList>
    </citation>
    <scope>NUCLEOTIDE SEQUENCE [LARGE SCALE GENOMIC DNA]</scope>
    <source>
        <strain evidence="7 8">CBS 123374</strain>
    </source>
</reference>
<gene>
    <name evidence="7" type="ORF">HDK90DRAFT_44543</name>
</gene>
<dbReference type="PROSITE" id="PS50215">
    <property type="entry name" value="ADAM_MEPRO"/>
    <property type="match status" value="1"/>
</dbReference>
<keyword evidence="1" id="KW-0479">Metal-binding</keyword>
<keyword evidence="1" id="KW-0862">Zinc</keyword>
<evidence type="ECO:0000259" key="6">
    <source>
        <dbReference type="PROSITE" id="PS50215"/>
    </source>
</evidence>
<feature type="chain" id="PRO_5046223571" evidence="4">
    <location>
        <begin position="25"/>
        <end position="855"/>
    </location>
</feature>
<dbReference type="Gene3D" id="4.10.70.10">
    <property type="entry name" value="Disintegrin domain"/>
    <property type="match status" value="1"/>
</dbReference>
<dbReference type="PROSITE" id="PS50214">
    <property type="entry name" value="DISINTEGRIN_2"/>
    <property type="match status" value="1"/>
</dbReference>
<dbReference type="SUPFAM" id="SSF55486">
    <property type="entry name" value="Metalloproteases ('zincins'), catalytic domain"/>
    <property type="match status" value="1"/>
</dbReference>
<feature type="compositionally biased region" description="Low complexity" evidence="2">
    <location>
        <begin position="410"/>
        <end position="423"/>
    </location>
</feature>
<keyword evidence="3" id="KW-0472">Membrane</keyword>
<dbReference type="InterPro" id="IPR034028">
    <property type="entry name" value="ZnMc_ADAM_fungal"/>
</dbReference>
<sequence>MRLVRAVAATACVVVASLPTLGHASSFARNPLNALEVLRNPSVHSYNHRVTALSHFDLTFDLRDGAQLVRLSLEPNHDILADDATVEYIGPDGQVTRREPIDRLDHKIYKGRAWVKNNENAVWQDRGWARLNVRRDGVHPLFEGVFSVDHDHHHIQMSSSYTQTKHAMDPALENGSDEFMVVWRDSDISAVNYGSHDELRKRGFDDGFACQADGLPFNTNPEHPLFAPMLKRDERSWGSVSMSNLFSKRQIDTQPGGNSAGVNLVSTIGQTSGCPSARKVALVGVATDCTYTGSFNSSESARQNVISVINSASDLYETTFNITLGLRNLTVSDASCPGTPQQATKWNQACADSITIQDRLNMFSEWRGSRPDTNSHWTLLTTCNTGQAVGLAWLGQACVQGVESGGGNSTGSDGSTNSGSGESVASANVVARTNTEWQVVAHETGHTFGAVHDCTSQTCADSSVVNSQQCCPLSSSQCDANEQYLMNPSTARGITKFSPCSIGNICSAMGRNSVKTNCFTNNKGVTTISGQQCGNGIVEEGEDCDCGGADGCGNNPCCNPTTCKFKSGAVCDDSNEDCCRGCQFASNGTVCRESTGQCDPQEVCSGDSAYCPADTNAEDGTKCGDGLKCASGQCTSRDQQCKTALGAYTQGTNDTYACNHQTCQISCASPEFGANVCYNLQQNFLDGTECGGGGHCKNGRCSGSSTAKEIGSWIQDHKGIVIGICVAIGALLLLSLLGCISRRIRRRSANRRAKTAPPWVPPPPPGMAMGPGPGGYPPGPGGPAPFPPPHMPRSPMPWAPNGRQTPDSQRPFAMDRGSVSGATSSGTGSWHGGAPPIPPPVPAHPPPAYGSVRYA</sequence>
<evidence type="ECO:0000256" key="4">
    <source>
        <dbReference type="SAM" id="SignalP"/>
    </source>
</evidence>
<dbReference type="SUPFAM" id="SSF57552">
    <property type="entry name" value="Blood coagulation inhibitor (disintegrin)"/>
    <property type="match status" value="1"/>
</dbReference>
<feature type="domain" description="Peptidase M12B" evidence="6">
    <location>
        <begin position="278"/>
        <end position="505"/>
    </location>
</feature>
<feature type="transmembrane region" description="Helical" evidence="3">
    <location>
        <begin position="720"/>
        <end position="741"/>
    </location>
</feature>
<name>A0ABR1Z551_9PEZI</name>
<comment type="caution">
    <text evidence="7">The sequence shown here is derived from an EMBL/GenBank/DDBJ whole genome shotgun (WGS) entry which is preliminary data.</text>
</comment>
<protein>
    <submittedName>
        <fullName evidence="7">Metallo-peptidase family M12-domain-containing protein</fullName>
    </submittedName>
</protein>
<dbReference type="CDD" id="cd04271">
    <property type="entry name" value="ZnMc_ADAM_fungal"/>
    <property type="match status" value="1"/>
</dbReference>
<feature type="active site" evidence="1">
    <location>
        <position position="443"/>
    </location>
</feature>
<dbReference type="SMART" id="SM00050">
    <property type="entry name" value="DISIN"/>
    <property type="match status" value="1"/>
</dbReference>
<dbReference type="InterPro" id="IPR001762">
    <property type="entry name" value="Disintegrin_dom"/>
</dbReference>
<feature type="compositionally biased region" description="Pro residues" evidence="2">
    <location>
        <begin position="835"/>
        <end position="848"/>
    </location>
</feature>
<dbReference type="Pfam" id="PF13688">
    <property type="entry name" value="Reprolysin_5"/>
    <property type="match status" value="1"/>
</dbReference>
<accession>A0ABR1Z551</accession>
<feature type="binding site" evidence="1">
    <location>
        <position position="442"/>
    </location>
    <ligand>
        <name>Zn(2+)</name>
        <dbReference type="ChEBI" id="CHEBI:29105"/>
        <note>catalytic</note>
    </ligand>
</feature>
<feature type="binding site" evidence="1">
    <location>
        <position position="446"/>
    </location>
    <ligand>
        <name>Zn(2+)</name>
        <dbReference type="ChEBI" id="CHEBI:29105"/>
        <note>catalytic</note>
    </ligand>
</feature>
<evidence type="ECO:0000256" key="1">
    <source>
        <dbReference type="PROSITE-ProRule" id="PRU00276"/>
    </source>
</evidence>
<dbReference type="Gene3D" id="3.40.1620.60">
    <property type="match status" value="1"/>
</dbReference>
<dbReference type="EMBL" id="JBBWRZ010000001">
    <property type="protein sequence ID" value="KAK8247528.1"/>
    <property type="molecule type" value="Genomic_DNA"/>
</dbReference>
<feature type="domain" description="Disintegrin" evidence="5">
    <location>
        <begin position="530"/>
        <end position="619"/>
    </location>
</feature>
<keyword evidence="4" id="KW-0732">Signal</keyword>
<comment type="caution">
    <text evidence="1">Lacks conserved residue(s) required for the propagation of feature annotation.</text>
</comment>
<dbReference type="PANTHER" id="PTHR11905:SF159">
    <property type="entry name" value="ADAM METALLOPROTEASE"/>
    <property type="match status" value="1"/>
</dbReference>
<dbReference type="InterPro" id="IPR036436">
    <property type="entry name" value="Disintegrin_dom_sf"/>
</dbReference>
<evidence type="ECO:0000313" key="8">
    <source>
        <dbReference type="Proteomes" id="UP001492380"/>
    </source>
</evidence>
<feature type="region of interest" description="Disordered" evidence="2">
    <location>
        <begin position="747"/>
        <end position="855"/>
    </location>
</feature>
<keyword evidence="3" id="KW-1133">Transmembrane helix</keyword>
<feature type="binding site" evidence="1">
    <location>
        <position position="452"/>
    </location>
    <ligand>
        <name>Zn(2+)</name>
        <dbReference type="ChEBI" id="CHEBI:29105"/>
        <note>catalytic</note>
    </ligand>
</feature>
<keyword evidence="3" id="KW-0812">Transmembrane</keyword>
<proteinExistence type="predicted"/>
<feature type="region of interest" description="Disordered" evidence="2">
    <location>
        <begin position="405"/>
        <end position="426"/>
    </location>
</feature>
<evidence type="ECO:0000259" key="5">
    <source>
        <dbReference type="PROSITE" id="PS50214"/>
    </source>
</evidence>
<evidence type="ECO:0000256" key="3">
    <source>
        <dbReference type="SAM" id="Phobius"/>
    </source>
</evidence>
<organism evidence="7 8">
    <name type="scientific">Phyllosticta capitalensis</name>
    <dbReference type="NCBI Taxonomy" id="121624"/>
    <lineage>
        <taxon>Eukaryota</taxon>
        <taxon>Fungi</taxon>
        <taxon>Dikarya</taxon>
        <taxon>Ascomycota</taxon>
        <taxon>Pezizomycotina</taxon>
        <taxon>Dothideomycetes</taxon>
        <taxon>Dothideomycetes incertae sedis</taxon>
        <taxon>Botryosphaeriales</taxon>
        <taxon>Phyllostictaceae</taxon>
        <taxon>Phyllosticta</taxon>
    </lineage>
</organism>
<dbReference type="InterPro" id="IPR001590">
    <property type="entry name" value="Peptidase_M12B"/>
</dbReference>
<dbReference type="Gene3D" id="3.40.390.10">
    <property type="entry name" value="Collagenase (Catalytic Domain)"/>
    <property type="match status" value="1"/>
</dbReference>
<dbReference type="Proteomes" id="UP001492380">
    <property type="component" value="Unassembled WGS sequence"/>
</dbReference>
<dbReference type="PANTHER" id="PTHR11905">
    <property type="entry name" value="ADAM A DISINTEGRIN AND METALLOPROTEASE DOMAIN"/>
    <property type="match status" value="1"/>
</dbReference>
<feature type="compositionally biased region" description="Pro residues" evidence="2">
    <location>
        <begin position="774"/>
        <end position="798"/>
    </location>
</feature>
<keyword evidence="8" id="KW-1185">Reference proteome</keyword>